<reference evidence="1 2" key="1">
    <citation type="submission" date="2016-12" db="EMBL/GenBank/DDBJ databases">
        <title>Diversity of luminous bacteria.</title>
        <authorList>
            <person name="Yoshizawa S."/>
            <person name="Kogure K."/>
        </authorList>
    </citation>
    <scope>NUCLEOTIDE SEQUENCE [LARGE SCALE GENOMIC DNA]</scope>
    <source>
        <strain evidence="1 2">SA4-48</strain>
    </source>
</reference>
<sequence length="171" mass="19760">MFFEKYELSGMGLSIPKFRSVAKTAPWNEMEAGLYNDGLITVFDYNYDDSFLSSWSWLIGNNVILLGCTCWGDFFYADMNEGKFYIVLIDQCKKFPMGNSFTAVFDMNLAAEDFQDQILRLNEFNEFMEQAGKLNYGEFYITNRKNSMKEKKELSLFLDVLGQTGQQVSSK</sequence>
<comment type="caution">
    <text evidence="1">The sequence shown here is derived from an EMBL/GenBank/DDBJ whole genome shotgun (WGS) entry which is preliminary data.</text>
</comment>
<evidence type="ECO:0000313" key="1">
    <source>
        <dbReference type="EMBL" id="PQJ54522.1"/>
    </source>
</evidence>
<name>A0A2S7UYF5_9GAMM</name>
<dbReference type="AlphaFoldDB" id="A0A2S7UYF5"/>
<dbReference type="Proteomes" id="UP000239007">
    <property type="component" value="Unassembled WGS sequence"/>
</dbReference>
<protein>
    <submittedName>
        <fullName evidence="1">Uncharacterized protein</fullName>
    </submittedName>
</protein>
<organism evidence="1 2">
    <name type="scientific">Psychrosphaera saromensis</name>
    <dbReference type="NCBI Taxonomy" id="716813"/>
    <lineage>
        <taxon>Bacteria</taxon>
        <taxon>Pseudomonadati</taxon>
        <taxon>Pseudomonadota</taxon>
        <taxon>Gammaproteobacteria</taxon>
        <taxon>Alteromonadales</taxon>
        <taxon>Pseudoalteromonadaceae</taxon>
        <taxon>Psychrosphaera</taxon>
    </lineage>
</organism>
<proteinExistence type="predicted"/>
<dbReference type="RefSeq" id="WP_105053041.1">
    <property type="nucleotide sequence ID" value="NZ_BMYG01000001.1"/>
</dbReference>
<evidence type="ECO:0000313" key="2">
    <source>
        <dbReference type="Proteomes" id="UP000239007"/>
    </source>
</evidence>
<dbReference type="EMBL" id="MSCH01000003">
    <property type="protein sequence ID" value="PQJ54522.1"/>
    <property type="molecule type" value="Genomic_DNA"/>
</dbReference>
<accession>A0A2S7UYF5</accession>
<gene>
    <name evidence="1" type="ORF">BTO11_13275</name>
</gene>
<keyword evidence="2" id="KW-1185">Reference proteome</keyword>